<dbReference type="Proteomes" id="UP000199598">
    <property type="component" value="Unassembled WGS sequence"/>
</dbReference>
<accession>A0A1I4DUP0</accession>
<reference evidence="1 2" key="1">
    <citation type="submission" date="2016-10" db="EMBL/GenBank/DDBJ databases">
        <authorList>
            <person name="Varghese N."/>
            <person name="Submissions S."/>
        </authorList>
    </citation>
    <scope>NUCLEOTIDE SEQUENCE [LARGE SCALE GENOMIC DNA]</scope>
    <source>
        <strain evidence="1 2">DSM 16392</strain>
    </source>
</reference>
<keyword evidence="2" id="KW-1185">Reference proteome</keyword>
<protein>
    <submittedName>
        <fullName evidence="1">Uncharacterized protein</fullName>
    </submittedName>
</protein>
<proteinExistence type="predicted"/>
<name>A0A1I4DUP0_9HYPH</name>
<sequence length="39" mass="4475">MVQQQRSTGVAMRKALIKPWMAYGGNLIEEDVLDFIAFF</sequence>
<organism evidence="1 2">
    <name type="scientific">Pseudovibrio ascidiaceicola</name>
    <dbReference type="NCBI Taxonomy" id="285279"/>
    <lineage>
        <taxon>Bacteria</taxon>
        <taxon>Pseudomonadati</taxon>
        <taxon>Pseudomonadota</taxon>
        <taxon>Alphaproteobacteria</taxon>
        <taxon>Hyphomicrobiales</taxon>
        <taxon>Stappiaceae</taxon>
        <taxon>Pseudovibrio</taxon>
    </lineage>
</organism>
<evidence type="ECO:0000313" key="1">
    <source>
        <dbReference type="EMBL" id="SFK95776.1"/>
    </source>
</evidence>
<dbReference type="EMBL" id="FOSK01000012">
    <property type="protein sequence ID" value="SFK95776.1"/>
    <property type="molecule type" value="Genomic_DNA"/>
</dbReference>
<evidence type="ECO:0000313" key="2">
    <source>
        <dbReference type="Proteomes" id="UP000199598"/>
    </source>
</evidence>
<gene>
    <name evidence="1" type="ORF">SAMN04488518_112132</name>
</gene>
<comment type="caution">
    <text evidence="1">The sequence shown here is derived from an EMBL/GenBank/DDBJ whole genome shotgun (WGS) entry which is preliminary data.</text>
</comment>